<feature type="region of interest" description="Disordered" evidence="6">
    <location>
        <begin position="259"/>
        <end position="303"/>
    </location>
</feature>
<feature type="compositionally biased region" description="Basic and acidic residues" evidence="6">
    <location>
        <begin position="265"/>
        <end position="275"/>
    </location>
</feature>
<evidence type="ECO:0000256" key="1">
    <source>
        <dbReference type="ARBA" id="ARBA00006242"/>
    </source>
</evidence>
<dbReference type="InterPro" id="IPR001865">
    <property type="entry name" value="Ribosomal_uS2"/>
</dbReference>
<keyword evidence="8" id="KW-1185">Reference proteome</keyword>
<dbReference type="EMBL" id="SNWN01000004">
    <property type="protein sequence ID" value="TDO21255.1"/>
    <property type="molecule type" value="Genomic_DNA"/>
</dbReference>
<dbReference type="Proteomes" id="UP000295518">
    <property type="component" value="Unassembled WGS sequence"/>
</dbReference>
<evidence type="ECO:0000313" key="8">
    <source>
        <dbReference type="Proteomes" id="UP000295518"/>
    </source>
</evidence>
<sequence>MEDKNLNVELKEKPSSINENDKIVSNELLLKAGIYFGHKTQVWNPKMAKFIHSKRKGIHILDVSKTIKAIEFAYKIVNEYAQKGATFIFVGTKKHAKEIVKEQALRTNSFFVSERWLGGTLTNQATIFKQLKKLTELEAAQAAGFPERTKKEALNDERALLKLQKNFEGIREMRRQPAFMIVVDPNNDTIAVQEARKKGVKIIGIVDSDGDPDLVDLPIPANDDSVKSIRLILTILADAIVQAKGGVVELAYQNKEEYDLGENEAEVKKPEDRTSRNKYQPKVRTKLGPKPKVHASLKEEGNK</sequence>
<dbReference type="RefSeq" id="WP_094255037.1">
    <property type="nucleotide sequence ID" value="NZ_NNCE01000013.1"/>
</dbReference>
<name>A0A4R6IHU2_9MOLU</name>
<dbReference type="HAMAP" id="MF_00291_B">
    <property type="entry name" value="Ribosomal_uS2_B"/>
    <property type="match status" value="1"/>
</dbReference>
<dbReference type="GO" id="GO:0006412">
    <property type="term" value="P:translation"/>
    <property type="evidence" value="ECO:0007669"/>
    <property type="project" value="UniProtKB-UniRule"/>
</dbReference>
<proteinExistence type="inferred from homology"/>
<comment type="caution">
    <text evidence="7">The sequence shown here is derived from an EMBL/GenBank/DDBJ whole genome shotgun (WGS) entry which is preliminary data.</text>
</comment>
<evidence type="ECO:0000313" key="7">
    <source>
        <dbReference type="EMBL" id="TDO21255.1"/>
    </source>
</evidence>
<dbReference type="GO" id="GO:0015935">
    <property type="term" value="C:small ribosomal subunit"/>
    <property type="evidence" value="ECO:0007669"/>
    <property type="project" value="InterPro"/>
</dbReference>
<accession>A0A4R6IHU2</accession>
<evidence type="ECO:0000256" key="3">
    <source>
        <dbReference type="ARBA" id="ARBA00023274"/>
    </source>
</evidence>
<dbReference type="InterPro" id="IPR023591">
    <property type="entry name" value="Ribosomal_uS2_flav_dom_sf"/>
</dbReference>
<dbReference type="SUPFAM" id="SSF52313">
    <property type="entry name" value="Ribosomal protein S2"/>
    <property type="match status" value="1"/>
</dbReference>
<dbReference type="Gene3D" id="1.10.287.610">
    <property type="entry name" value="Helix hairpin bin"/>
    <property type="match status" value="1"/>
</dbReference>
<dbReference type="GO" id="GO:0003735">
    <property type="term" value="F:structural constituent of ribosome"/>
    <property type="evidence" value="ECO:0007669"/>
    <property type="project" value="InterPro"/>
</dbReference>
<dbReference type="PANTHER" id="PTHR12534">
    <property type="entry name" value="30S RIBOSOMAL PROTEIN S2 PROKARYOTIC AND ORGANELLAR"/>
    <property type="match status" value="1"/>
</dbReference>
<protein>
    <recommendedName>
        <fullName evidence="4 5">Small ribosomal subunit protein uS2</fullName>
    </recommendedName>
</protein>
<dbReference type="NCBIfam" id="TIGR01011">
    <property type="entry name" value="rpsB_bact"/>
    <property type="match status" value="1"/>
</dbReference>
<keyword evidence="2 5" id="KW-0689">Ribosomal protein</keyword>
<dbReference type="OrthoDB" id="9808036at2"/>
<dbReference type="Pfam" id="PF00318">
    <property type="entry name" value="Ribosomal_S2"/>
    <property type="match status" value="1"/>
</dbReference>
<dbReference type="AlphaFoldDB" id="A0A4R6IHU2"/>
<gene>
    <name evidence="5" type="primary">rpsB</name>
    <name evidence="7" type="ORF">EI74_0056</name>
</gene>
<evidence type="ECO:0000256" key="2">
    <source>
        <dbReference type="ARBA" id="ARBA00022980"/>
    </source>
</evidence>
<feature type="compositionally biased region" description="Basic residues" evidence="6">
    <location>
        <begin position="279"/>
        <end position="295"/>
    </location>
</feature>
<dbReference type="PANTHER" id="PTHR12534:SF0">
    <property type="entry name" value="SMALL RIBOSOMAL SUBUNIT PROTEIN US2M"/>
    <property type="match status" value="1"/>
</dbReference>
<dbReference type="InterPro" id="IPR005706">
    <property type="entry name" value="Ribosomal_uS2_bac/mit/plastid"/>
</dbReference>
<keyword evidence="3 5" id="KW-0687">Ribonucleoprotein</keyword>
<dbReference type="Gene3D" id="3.40.50.10490">
    <property type="entry name" value="Glucose-6-phosphate isomerase like protein, domain 1"/>
    <property type="match status" value="1"/>
</dbReference>
<organism evidence="7 8">
    <name type="scientific">Mycoplasma testudineum</name>
    <dbReference type="NCBI Taxonomy" id="244584"/>
    <lineage>
        <taxon>Bacteria</taxon>
        <taxon>Bacillati</taxon>
        <taxon>Mycoplasmatota</taxon>
        <taxon>Mollicutes</taxon>
        <taxon>Mycoplasmataceae</taxon>
        <taxon>Mycoplasma</taxon>
    </lineage>
</organism>
<reference evidence="7 8" key="1">
    <citation type="submission" date="2019-03" db="EMBL/GenBank/DDBJ databases">
        <title>Genomic Encyclopedia of Archaeal and Bacterial Type Strains, Phase II (KMG-II): from individual species to whole genera.</title>
        <authorList>
            <person name="Goeker M."/>
        </authorList>
    </citation>
    <scope>NUCLEOTIDE SEQUENCE [LARGE SCALE GENOMIC DNA]</scope>
    <source>
        <strain evidence="7 8">ATCC 700618</strain>
    </source>
</reference>
<dbReference type="CDD" id="cd01425">
    <property type="entry name" value="RPS2"/>
    <property type="match status" value="1"/>
</dbReference>
<comment type="similarity">
    <text evidence="1 5">Belongs to the universal ribosomal protein uS2 family.</text>
</comment>
<evidence type="ECO:0000256" key="4">
    <source>
        <dbReference type="ARBA" id="ARBA00035256"/>
    </source>
</evidence>
<evidence type="ECO:0000256" key="6">
    <source>
        <dbReference type="SAM" id="MobiDB-lite"/>
    </source>
</evidence>
<dbReference type="PRINTS" id="PR00395">
    <property type="entry name" value="RIBOSOMALS2"/>
</dbReference>
<evidence type="ECO:0000256" key="5">
    <source>
        <dbReference type="HAMAP-Rule" id="MF_00291"/>
    </source>
</evidence>